<organism evidence="2 3">
    <name type="scientific">Corallococcus exercitus</name>
    <dbReference type="NCBI Taxonomy" id="2316736"/>
    <lineage>
        <taxon>Bacteria</taxon>
        <taxon>Pseudomonadati</taxon>
        <taxon>Myxococcota</taxon>
        <taxon>Myxococcia</taxon>
        <taxon>Myxococcales</taxon>
        <taxon>Cystobacterineae</taxon>
        <taxon>Myxococcaceae</taxon>
        <taxon>Corallococcus</taxon>
    </lineage>
</organism>
<proteinExistence type="predicted"/>
<comment type="caution">
    <text evidence="2">The sequence shown here is derived from an EMBL/GenBank/DDBJ whole genome shotgun (WGS) entry which is preliminary data.</text>
</comment>
<sequence length="159" mass="16480">MTPALSHTGREALRETRFAVAAVVCAAVLAAFLGMAGPRSGLAQGTHADVAASWTAEASRPSSSPKLGGEEAGLLHGSHVGAPQPGPRDQVDRGGVSLRPPTPHAPRWDTLRALLARYDARMLAHAQGLLARALPSRLTPLADRPRTVNCPAQGPPVQG</sequence>
<dbReference type="AlphaFoldDB" id="A0A7Y4KG47"/>
<reference evidence="2 3" key="1">
    <citation type="submission" date="2020-05" db="EMBL/GenBank/DDBJ databases">
        <authorList>
            <person name="Whitworth D."/>
        </authorList>
    </citation>
    <scope>NUCLEOTIDE SEQUENCE [LARGE SCALE GENOMIC DNA]</scope>
    <source>
        <strain evidence="2 3">AB043B</strain>
    </source>
</reference>
<gene>
    <name evidence="2" type="ORF">HMI49_08335</name>
</gene>
<dbReference type="Proteomes" id="UP000563426">
    <property type="component" value="Unassembled WGS sequence"/>
</dbReference>
<dbReference type="RefSeq" id="WP_171433813.1">
    <property type="nucleotide sequence ID" value="NZ_JABFJV010000032.1"/>
</dbReference>
<accession>A0A7Y4KG47</accession>
<feature type="region of interest" description="Disordered" evidence="1">
    <location>
        <begin position="54"/>
        <end position="106"/>
    </location>
</feature>
<evidence type="ECO:0000313" key="2">
    <source>
        <dbReference type="EMBL" id="NOK33198.1"/>
    </source>
</evidence>
<protein>
    <submittedName>
        <fullName evidence="2">Uncharacterized protein</fullName>
    </submittedName>
</protein>
<evidence type="ECO:0000256" key="1">
    <source>
        <dbReference type="SAM" id="MobiDB-lite"/>
    </source>
</evidence>
<dbReference type="EMBL" id="JABFJV010000032">
    <property type="protein sequence ID" value="NOK33198.1"/>
    <property type="molecule type" value="Genomic_DNA"/>
</dbReference>
<evidence type="ECO:0000313" key="3">
    <source>
        <dbReference type="Proteomes" id="UP000563426"/>
    </source>
</evidence>
<name>A0A7Y4KG47_9BACT</name>
<keyword evidence="3" id="KW-1185">Reference proteome</keyword>